<evidence type="ECO:0000313" key="4">
    <source>
        <dbReference type="Proteomes" id="UP000655868"/>
    </source>
</evidence>
<dbReference type="SMART" id="SM00422">
    <property type="entry name" value="HTH_MERR"/>
    <property type="match status" value="1"/>
</dbReference>
<evidence type="ECO:0000259" key="2">
    <source>
        <dbReference type="PROSITE" id="PS50937"/>
    </source>
</evidence>
<dbReference type="InterPro" id="IPR009061">
    <property type="entry name" value="DNA-bd_dom_put_sf"/>
</dbReference>
<keyword evidence="1" id="KW-0238">DNA-binding</keyword>
<dbReference type="PANTHER" id="PTHR30204:SF97">
    <property type="entry name" value="MERR FAMILY REGULATORY PROTEIN"/>
    <property type="match status" value="1"/>
</dbReference>
<dbReference type="InterPro" id="IPR046938">
    <property type="entry name" value="DNA_clamp_sf"/>
</dbReference>
<proteinExistence type="predicted"/>
<dbReference type="Proteomes" id="UP000655868">
    <property type="component" value="Unassembled WGS sequence"/>
</dbReference>
<dbReference type="SUPFAM" id="SSF55979">
    <property type="entry name" value="DNA clamp"/>
    <property type="match status" value="2"/>
</dbReference>
<protein>
    <submittedName>
        <fullName evidence="3">MerR family transcriptional regulator</fullName>
    </submittedName>
</protein>
<dbReference type="GO" id="GO:0008408">
    <property type="term" value="F:3'-5' exonuclease activity"/>
    <property type="evidence" value="ECO:0007669"/>
    <property type="project" value="InterPro"/>
</dbReference>
<dbReference type="InterPro" id="IPR047057">
    <property type="entry name" value="MerR_fam"/>
</dbReference>
<evidence type="ECO:0000256" key="1">
    <source>
        <dbReference type="ARBA" id="ARBA00023125"/>
    </source>
</evidence>
<name>A0A934U4E5_9NOCA</name>
<sequence>MSNSRDDPLITIGVLARASGLTPSAIRFYGDCGLLVPAAVDDATGYRYYKEAQCQRAVLIRQLRAIDIPLDAVAVILSSDDDAAARLLDEHVGELERRAHNAAKVAASVKASLQSLNTVTLSGAALAGAIDLVGTAAACSNDHAVLTGMFLETRSNALTLTATDRYRLITRSLALHHDARSDWSTVVVSSDLAALAPALRQLDIVALTPTSSGLLVAGAGAQFRCMTIREPFPDYRTMIGSLAPVVTRVVVAREAMLAAIDEVGGASLRCTFDGDIAMVSATHEGPRHLPATVTGPRFDVSFDPATLRPAIATTVGPDLMLDLARGDQPVVVRSGDDGDLTTLVMPRMPDNFTEGVQ</sequence>
<feature type="domain" description="HTH merR-type" evidence="2">
    <location>
        <begin position="9"/>
        <end position="79"/>
    </location>
</feature>
<dbReference type="PANTHER" id="PTHR30204">
    <property type="entry name" value="REDOX-CYCLING DRUG-SENSING TRANSCRIPTIONAL ACTIVATOR SOXR"/>
    <property type="match status" value="1"/>
</dbReference>
<dbReference type="GO" id="GO:0006260">
    <property type="term" value="P:DNA replication"/>
    <property type="evidence" value="ECO:0007669"/>
    <property type="project" value="InterPro"/>
</dbReference>
<dbReference type="Gene3D" id="1.10.1660.10">
    <property type="match status" value="1"/>
</dbReference>
<dbReference type="InterPro" id="IPR022637">
    <property type="entry name" value="DNA_polIII_beta_cen"/>
</dbReference>
<dbReference type="PROSITE" id="PS50937">
    <property type="entry name" value="HTH_MERR_2"/>
    <property type="match status" value="1"/>
</dbReference>
<dbReference type="InterPro" id="IPR000551">
    <property type="entry name" value="MerR-type_HTH_dom"/>
</dbReference>
<dbReference type="AlphaFoldDB" id="A0A934U4E5"/>
<keyword evidence="4" id="KW-1185">Reference proteome</keyword>
<accession>A0A934U4E5</accession>
<dbReference type="GO" id="GO:0003887">
    <property type="term" value="F:DNA-directed DNA polymerase activity"/>
    <property type="evidence" value="ECO:0007669"/>
    <property type="project" value="InterPro"/>
</dbReference>
<dbReference type="GO" id="GO:0003700">
    <property type="term" value="F:DNA-binding transcription factor activity"/>
    <property type="evidence" value="ECO:0007669"/>
    <property type="project" value="InterPro"/>
</dbReference>
<dbReference type="Pfam" id="PF02767">
    <property type="entry name" value="DNA_pol3_beta_2"/>
    <property type="match status" value="1"/>
</dbReference>
<dbReference type="GO" id="GO:0009360">
    <property type="term" value="C:DNA polymerase III complex"/>
    <property type="evidence" value="ECO:0007669"/>
    <property type="project" value="InterPro"/>
</dbReference>
<dbReference type="RefSeq" id="WP_199705086.1">
    <property type="nucleotide sequence ID" value="NZ_JAEMNV010000004.1"/>
</dbReference>
<dbReference type="EMBL" id="JAEMNV010000004">
    <property type="protein sequence ID" value="MBJ8340292.1"/>
    <property type="molecule type" value="Genomic_DNA"/>
</dbReference>
<dbReference type="Gene3D" id="3.10.150.10">
    <property type="entry name" value="DNA Polymerase III, subunit A, domain 2"/>
    <property type="match status" value="2"/>
</dbReference>
<gene>
    <name evidence="3" type="ORF">JGU71_15480</name>
</gene>
<dbReference type="SUPFAM" id="SSF46955">
    <property type="entry name" value="Putative DNA-binding domain"/>
    <property type="match status" value="1"/>
</dbReference>
<evidence type="ECO:0000313" key="3">
    <source>
        <dbReference type="EMBL" id="MBJ8340292.1"/>
    </source>
</evidence>
<comment type="caution">
    <text evidence="3">The sequence shown here is derived from an EMBL/GenBank/DDBJ whole genome shotgun (WGS) entry which is preliminary data.</text>
</comment>
<dbReference type="Pfam" id="PF13411">
    <property type="entry name" value="MerR_1"/>
    <property type="match status" value="1"/>
</dbReference>
<dbReference type="GO" id="GO:0003677">
    <property type="term" value="F:DNA binding"/>
    <property type="evidence" value="ECO:0007669"/>
    <property type="project" value="UniProtKB-KW"/>
</dbReference>
<reference evidence="3" key="1">
    <citation type="submission" date="2020-12" db="EMBL/GenBank/DDBJ databases">
        <title>Antrihabitans popcorni sp. nov. and Antrihabitans auranticaus sp. nov., isolated from a larva cave.</title>
        <authorList>
            <person name="Lee S.D."/>
            <person name="Kim I.S."/>
        </authorList>
    </citation>
    <scope>NUCLEOTIDE SEQUENCE</scope>
    <source>
        <strain evidence="3">YC3-6</strain>
    </source>
</reference>
<organism evidence="3 4">
    <name type="scientific">Antrihabitans stalagmiti</name>
    <dbReference type="NCBI Taxonomy" id="2799499"/>
    <lineage>
        <taxon>Bacteria</taxon>
        <taxon>Bacillati</taxon>
        <taxon>Actinomycetota</taxon>
        <taxon>Actinomycetes</taxon>
        <taxon>Mycobacteriales</taxon>
        <taxon>Nocardiaceae</taxon>
        <taxon>Antrihabitans</taxon>
    </lineage>
</organism>